<feature type="chain" id="PRO_5047029409" evidence="8">
    <location>
        <begin position="26"/>
        <end position="457"/>
    </location>
</feature>
<evidence type="ECO:0000256" key="6">
    <source>
        <dbReference type="ARBA" id="ARBA00023049"/>
    </source>
</evidence>
<evidence type="ECO:0000256" key="1">
    <source>
        <dbReference type="ARBA" id="ARBA00001947"/>
    </source>
</evidence>
<keyword evidence="6" id="KW-0482">Metalloprotease</keyword>
<dbReference type="Gene3D" id="3.40.630.10">
    <property type="entry name" value="Zn peptidases"/>
    <property type="match status" value="1"/>
</dbReference>
<feature type="active site" description="Proton donor/acceptor" evidence="7">
    <location>
        <position position="293"/>
    </location>
</feature>
<keyword evidence="4" id="KW-0378">Hydrolase</keyword>
<dbReference type="EMBL" id="JBHSTE010000007">
    <property type="protein sequence ID" value="MFC6334603.1"/>
    <property type="molecule type" value="Genomic_DNA"/>
</dbReference>
<dbReference type="GO" id="GO:0004180">
    <property type="term" value="F:carboxypeptidase activity"/>
    <property type="evidence" value="ECO:0007669"/>
    <property type="project" value="UniProtKB-KW"/>
</dbReference>
<evidence type="ECO:0000256" key="2">
    <source>
        <dbReference type="ARBA" id="ARBA00005988"/>
    </source>
</evidence>
<comment type="similarity">
    <text evidence="2 7">Belongs to the peptidase M14 family.</text>
</comment>
<keyword evidence="11" id="KW-1185">Reference proteome</keyword>
<dbReference type="RefSeq" id="WP_379237307.1">
    <property type="nucleotide sequence ID" value="NZ_JBHSTE010000007.1"/>
</dbReference>
<accession>A0ABW1V816</accession>
<comment type="cofactor">
    <cofactor evidence="1">
        <name>Zn(2+)</name>
        <dbReference type="ChEBI" id="CHEBI:29105"/>
    </cofactor>
</comment>
<dbReference type="PANTHER" id="PTHR11705:SF143">
    <property type="entry name" value="SLL0236 PROTEIN"/>
    <property type="match status" value="1"/>
</dbReference>
<keyword evidence="3" id="KW-0645">Protease</keyword>
<comment type="caution">
    <text evidence="10">The sequence shown here is derived from an EMBL/GenBank/DDBJ whole genome shotgun (WGS) entry which is preliminary data.</text>
</comment>
<dbReference type="PROSITE" id="PS52035">
    <property type="entry name" value="PEPTIDASE_M14"/>
    <property type="match status" value="1"/>
</dbReference>
<organism evidence="10 11">
    <name type="scientific">Paenibacillus septentrionalis</name>
    <dbReference type="NCBI Taxonomy" id="429342"/>
    <lineage>
        <taxon>Bacteria</taxon>
        <taxon>Bacillati</taxon>
        <taxon>Bacillota</taxon>
        <taxon>Bacilli</taxon>
        <taxon>Bacillales</taxon>
        <taxon>Paenibacillaceae</taxon>
        <taxon>Paenibacillus</taxon>
    </lineage>
</organism>
<feature type="signal peptide" evidence="8">
    <location>
        <begin position="1"/>
        <end position="25"/>
    </location>
</feature>
<dbReference type="InterPro" id="IPR000834">
    <property type="entry name" value="Peptidase_M14"/>
</dbReference>
<evidence type="ECO:0000256" key="4">
    <source>
        <dbReference type="ARBA" id="ARBA00022801"/>
    </source>
</evidence>
<evidence type="ECO:0000259" key="9">
    <source>
        <dbReference type="PROSITE" id="PS52035"/>
    </source>
</evidence>
<dbReference type="PANTHER" id="PTHR11705">
    <property type="entry name" value="PROTEASE FAMILY M14 CARBOXYPEPTIDASE A,B"/>
    <property type="match status" value="1"/>
</dbReference>
<dbReference type="SUPFAM" id="SSF53187">
    <property type="entry name" value="Zn-dependent exopeptidases"/>
    <property type="match status" value="1"/>
</dbReference>
<evidence type="ECO:0000256" key="3">
    <source>
        <dbReference type="ARBA" id="ARBA00022670"/>
    </source>
</evidence>
<dbReference type="Pfam" id="PF00246">
    <property type="entry name" value="Peptidase_M14"/>
    <property type="match status" value="1"/>
</dbReference>
<dbReference type="SMART" id="SM00631">
    <property type="entry name" value="Zn_pept"/>
    <property type="match status" value="1"/>
</dbReference>
<evidence type="ECO:0000256" key="5">
    <source>
        <dbReference type="ARBA" id="ARBA00022833"/>
    </source>
</evidence>
<evidence type="ECO:0000256" key="8">
    <source>
        <dbReference type="SAM" id="SignalP"/>
    </source>
</evidence>
<evidence type="ECO:0000313" key="11">
    <source>
        <dbReference type="Proteomes" id="UP001596233"/>
    </source>
</evidence>
<evidence type="ECO:0000313" key="10">
    <source>
        <dbReference type="EMBL" id="MFC6334603.1"/>
    </source>
</evidence>
<dbReference type="Proteomes" id="UP001596233">
    <property type="component" value="Unassembled WGS sequence"/>
</dbReference>
<name>A0ABW1V816_9BACL</name>
<protein>
    <submittedName>
        <fullName evidence="10">M14 family zinc carboxypeptidase</fullName>
    </submittedName>
</protein>
<evidence type="ECO:0000256" key="7">
    <source>
        <dbReference type="PROSITE-ProRule" id="PRU01379"/>
    </source>
</evidence>
<sequence length="457" mass="52038">MRRNSIFVLLCVLGLWLLAASNASAKAEDIVKGKKEYTYLMMERDLLALEKAYPELVTLHTIGTSEYGRELYALEIGKGSAALFINASHHAREFFTTAIVMNQIQDLLLRQAKESDLADLLEHVTIWVVPMVNPDGVSLVQKGLDAFPKEAHPSLLALNKGSENFKSWKANAKGIDLNRQYPADWKNIMNNASKASAMNYKGSKPLETKENQALLKLTYEINPQLAISNHSTGRIIFWNFHTPAQHVERDRKLATQLSSLTGYSLVRPVANPSGGGYTDWFIQTFGKPAFTPEMGPSNGGAPVPTKHFEEEWRRNRDVMVWAAKAAYELWLADQEQQFTEVERMIELTEPVKLYKQPNRTSYAYTSLNQESIRVKAQWDHWFLIDTWAGERYIYLPDEELPLVETTIELKEATAFYRFPNEGAPKVGEISPQRIVILKQTLNWAKVNTWLGEMWIQV</sequence>
<keyword evidence="8" id="KW-0732">Signal</keyword>
<keyword evidence="10" id="KW-0121">Carboxypeptidase</keyword>
<reference evidence="11" key="1">
    <citation type="journal article" date="2019" name="Int. J. Syst. Evol. Microbiol.">
        <title>The Global Catalogue of Microorganisms (GCM) 10K type strain sequencing project: providing services to taxonomists for standard genome sequencing and annotation.</title>
        <authorList>
            <consortium name="The Broad Institute Genomics Platform"/>
            <consortium name="The Broad Institute Genome Sequencing Center for Infectious Disease"/>
            <person name="Wu L."/>
            <person name="Ma J."/>
        </authorList>
    </citation>
    <scope>NUCLEOTIDE SEQUENCE [LARGE SCALE GENOMIC DNA]</scope>
    <source>
        <strain evidence="11">PCU 280</strain>
    </source>
</reference>
<proteinExistence type="inferred from homology"/>
<feature type="domain" description="Peptidase M14" evidence="9">
    <location>
        <begin position="35"/>
        <end position="326"/>
    </location>
</feature>
<keyword evidence="5" id="KW-0862">Zinc</keyword>
<gene>
    <name evidence="10" type="ORF">ACFP56_18390</name>
</gene>